<proteinExistence type="predicted"/>
<evidence type="ECO:0000313" key="2">
    <source>
        <dbReference type="EMBL" id="DAF62317.1"/>
    </source>
</evidence>
<dbReference type="EMBL" id="BK032823">
    <property type="protein sequence ID" value="DAF62317.1"/>
    <property type="molecule type" value="Genomic_DNA"/>
</dbReference>
<keyword evidence="1" id="KW-0472">Membrane</keyword>
<feature type="transmembrane region" description="Helical" evidence="1">
    <location>
        <begin position="12"/>
        <end position="30"/>
    </location>
</feature>
<sequence length="69" mass="8134">MQTVKVLLKDKYIWVMIMIVVSMFIGYKVSEYNQAQQIQHQKTVEQGQKAKALTQWKLDHYGTIPAYKD</sequence>
<accession>A0A8S5TG89</accession>
<organism evidence="2">
    <name type="scientific">Myoviridae sp. ctIty1</name>
    <dbReference type="NCBI Taxonomy" id="2827673"/>
    <lineage>
        <taxon>Viruses</taxon>
        <taxon>Duplodnaviria</taxon>
        <taxon>Heunggongvirae</taxon>
        <taxon>Uroviricota</taxon>
        <taxon>Caudoviricetes</taxon>
    </lineage>
</organism>
<protein>
    <submittedName>
        <fullName evidence="2">Uncharacterized protein</fullName>
    </submittedName>
</protein>
<keyword evidence="1" id="KW-0812">Transmembrane</keyword>
<evidence type="ECO:0000256" key="1">
    <source>
        <dbReference type="SAM" id="Phobius"/>
    </source>
</evidence>
<name>A0A8S5TG89_9CAUD</name>
<keyword evidence="1" id="KW-1133">Transmembrane helix</keyword>
<reference evidence="2" key="1">
    <citation type="journal article" date="2021" name="Proc. Natl. Acad. Sci. U.S.A.">
        <title>A Catalog of Tens of Thousands of Viruses from Human Metagenomes Reveals Hidden Associations with Chronic Diseases.</title>
        <authorList>
            <person name="Tisza M.J."/>
            <person name="Buck C.B."/>
        </authorList>
    </citation>
    <scope>NUCLEOTIDE SEQUENCE</scope>
    <source>
        <strain evidence="2">CtIty1</strain>
    </source>
</reference>